<reference evidence="1 2" key="1">
    <citation type="journal article" date="2019" name="Sci. Rep.">
        <title>Orb-weaving spider Araneus ventricosus genome elucidates the spidroin gene catalogue.</title>
        <authorList>
            <person name="Kono N."/>
            <person name="Nakamura H."/>
            <person name="Ohtoshi R."/>
            <person name="Moran D.A.P."/>
            <person name="Shinohara A."/>
            <person name="Yoshida Y."/>
            <person name="Fujiwara M."/>
            <person name="Mori M."/>
            <person name="Tomita M."/>
            <person name="Arakawa K."/>
        </authorList>
    </citation>
    <scope>NUCLEOTIDE SEQUENCE [LARGE SCALE GENOMIC DNA]</scope>
</reference>
<dbReference type="EMBL" id="BGPR01030672">
    <property type="protein sequence ID" value="GBO03329.1"/>
    <property type="molecule type" value="Genomic_DNA"/>
</dbReference>
<gene>
    <name evidence="1" type="ORF">AVEN_83515_1</name>
</gene>
<keyword evidence="2" id="KW-1185">Reference proteome</keyword>
<accession>A0A4Y2TRQ5</accession>
<comment type="caution">
    <text evidence="1">The sequence shown here is derived from an EMBL/GenBank/DDBJ whole genome shotgun (WGS) entry which is preliminary data.</text>
</comment>
<evidence type="ECO:0000313" key="2">
    <source>
        <dbReference type="Proteomes" id="UP000499080"/>
    </source>
</evidence>
<dbReference type="Proteomes" id="UP000499080">
    <property type="component" value="Unassembled WGS sequence"/>
</dbReference>
<name>A0A4Y2TRQ5_ARAVE</name>
<dbReference type="AlphaFoldDB" id="A0A4Y2TRQ5"/>
<evidence type="ECO:0000313" key="1">
    <source>
        <dbReference type="EMBL" id="GBO03329.1"/>
    </source>
</evidence>
<proteinExistence type="predicted"/>
<sequence>MTKLATLATKGISRTLKLPPISTGFYELSEITSLHNEVTPAEKDKGKLVSKNSESKTGTKDDIDRFVSAELPNPCTDLRLFQIRQNAWYMAHVEL</sequence>
<organism evidence="1 2">
    <name type="scientific">Araneus ventricosus</name>
    <name type="common">Orbweaver spider</name>
    <name type="synonym">Epeira ventricosa</name>
    <dbReference type="NCBI Taxonomy" id="182803"/>
    <lineage>
        <taxon>Eukaryota</taxon>
        <taxon>Metazoa</taxon>
        <taxon>Ecdysozoa</taxon>
        <taxon>Arthropoda</taxon>
        <taxon>Chelicerata</taxon>
        <taxon>Arachnida</taxon>
        <taxon>Araneae</taxon>
        <taxon>Araneomorphae</taxon>
        <taxon>Entelegynae</taxon>
        <taxon>Araneoidea</taxon>
        <taxon>Araneidae</taxon>
        <taxon>Araneus</taxon>
    </lineage>
</organism>
<protein>
    <submittedName>
        <fullName evidence="1">Uncharacterized protein</fullName>
    </submittedName>
</protein>